<feature type="transmembrane region" description="Helical" evidence="1">
    <location>
        <begin position="36"/>
        <end position="57"/>
    </location>
</feature>
<dbReference type="AlphaFoldDB" id="Q0A7V0"/>
<reference evidence="3" key="1">
    <citation type="submission" date="2006-08" db="EMBL/GenBank/DDBJ databases">
        <title>Complete sequence of Alkalilimnicola ehrilichei MLHE-1.</title>
        <authorList>
            <person name="Copeland A."/>
            <person name="Lucas S."/>
            <person name="Lapidus A."/>
            <person name="Barry K."/>
            <person name="Detter J.C."/>
            <person name="Glavina del Rio T."/>
            <person name="Hammon N."/>
            <person name="Israni S."/>
            <person name="Dalin E."/>
            <person name="Tice H."/>
            <person name="Pitluck S."/>
            <person name="Sims D."/>
            <person name="Brettin T."/>
            <person name="Bruce D."/>
            <person name="Han C."/>
            <person name="Tapia R."/>
            <person name="Gilna P."/>
            <person name="Schmutz J."/>
            <person name="Larimer F."/>
            <person name="Land M."/>
            <person name="Hauser L."/>
            <person name="Kyrpides N."/>
            <person name="Mikhailova N."/>
            <person name="Oremland R.S."/>
            <person name="Hoeft S.E."/>
            <person name="Switzer-Blum J."/>
            <person name="Kulp T."/>
            <person name="King G."/>
            <person name="Tabita R."/>
            <person name="Witte B."/>
            <person name="Santini J.M."/>
            <person name="Basu P."/>
            <person name="Hollibaugh J.T."/>
            <person name="Xie G."/>
            <person name="Stolz J.F."/>
            <person name="Richardson P."/>
        </authorList>
    </citation>
    <scope>NUCLEOTIDE SEQUENCE [LARGE SCALE GENOMIC DNA]</scope>
    <source>
        <strain evidence="3">ATCC BAA-1101 / DSM 17681 / MLHE-1</strain>
    </source>
</reference>
<keyword evidence="1" id="KW-1133">Transmembrane helix</keyword>
<dbReference type="HOGENOM" id="CLU_1987936_0_0_6"/>
<keyword evidence="1" id="KW-0812">Transmembrane</keyword>
<name>Q0A7V0_ALKEH</name>
<dbReference type="EMBL" id="CP000453">
    <property type="protein sequence ID" value="ABI57087.1"/>
    <property type="molecule type" value="Genomic_DNA"/>
</dbReference>
<dbReference type="KEGG" id="aeh:Mlg_1741"/>
<dbReference type="OrthoDB" id="9156193at2"/>
<feature type="transmembrane region" description="Helical" evidence="1">
    <location>
        <begin position="88"/>
        <end position="107"/>
    </location>
</feature>
<protein>
    <submittedName>
        <fullName evidence="2">Uncharacterized protein</fullName>
    </submittedName>
</protein>
<dbReference type="Proteomes" id="UP000001962">
    <property type="component" value="Chromosome"/>
</dbReference>
<keyword evidence="1" id="KW-0472">Membrane</keyword>
<sequence>MDSSHLERRLADPYAFALLQWPATLGLLALGHQGWWLALTILLGLWLALMLLAAYAGDRPGRTAFGNAMLLSNLTVAGAYWAHPGPWVLAWLAATLLLLYVAQRALFRPPESAHEVPRPAGEAGD</sequence>
<evidence type="ECO:0000313" key="2">
    <source>
        <dbReference type="EMBL" id="ABI57087.1"/>
    </source>
</evidence>
<gene>
    <name evidence="2" type="ordered locus">Mlg_1741</name>
</gene>
<evidence type="ECO:0000313" key="3">
    <source>
        <dbReference type="Proteomes" id="UP000001962"/>
    </source>
</evidence>
<keyword evidence="3" id="KW-1185">Reference proteome</keyword>
<evidence type="ECO:0000256" key="1">
    <source>
        <dbReference type="SAM" id="Phobius"/>
    </source>
</evidence>
<accession>Q0A7V0</accession>
<dbReference type="RefSeq" id="WP_011629481.1">
    <property type="nucleotide sequence ID" value="NC_008340.1"/>
</dbReference>
<organism evidence="2 3">
    <name type="scientific">Alkalilimnicola ehrlichii (strain ATCC BAA-1101 / DSM 17681 / MLHE-1)</name>
    <dbReference type="NCBI Taxonomy" id="187272"/>
    <lineage>
        <taxon>Bacteria</taxon>
        <taxon>Pseudomonadati</taxon>
        <taxon>Pseudomonadota</taxon>
        <taxon>Gammaproteobacteria</taxon>
        <taxon>Chromatiales</taxon>
        <taxon>Ectothiorhodospiraceae</taxon>
        <taxon>Alkalilimnicola</taxon>
    </lineage>
</organism>
<proteinExistence type="predicted"/>